<evidence type="ECO:0000313" key="1">
    <source>
        <dbReference type="EMBL" id="WNO29625.1"/>
    </source>
</evidence>
<dbReference type="EMBL" id="OQ884028">
    <property type="protein sequence ID" value="WNO29625.1"/>
    <property type="molecule type" value="Genomic_DNA"/>
</dbReference>
<organism evidence="1 2">
    <name type="scientific">Enterobacter phage SDFMU_Pec</name>
    <dbReference type="NCBI Taxonomy" id="3076136"/>
    <lineage>
        <taxon>Viruses</taxon>
        <taxon>Duplodnaviria</taxon>
        <taxon>Heunggongvirae</taxon>
        <taxon>Uroviricota</taxon>
        <taxon>Caudoviricetes</taxon>
        <taxon>Autographivirales</taxon>
        <taxon>Autoscriptoviridae</taxon>
        <taxon>Slopekvirinae</taxon>
        <taxon>Koutsourovirus</taxon>
        <taxon>Koutsourovirus Pec</taxon>
        <taxon>Koutsourovirus KDA1</taxon>
    </lineage>
</organism>
<accession>A0AA96R0S9</accession>
<evidence type="ECO:0000313" key="2">
    <source>
        <dbReference type="Proteomes" id="UP001301562"/>
    </source>
</evidence>
<dbReference type="Proteomes" id="UP001301562">
    <property type="component" value="Segment"/>
</dbReference>
<keyword evidence="2" id="KW-1185">Reference proteome</keyword>
<name>A0AA96R0S9_9CAUD</name>
<reference evidence="2" key="1">
    <citation type="submission" date="2023-04" db="EMBL/GenBank/DDBJ databases">
        <title>The genome sequence of Polyangium sp. y55x31.</title>
        <authorList>
            <person name="Zhang X."/>
        </authorList>
    </citation>
    <scope>NUCLEOTIDE SEQUENCE [LARGE SCALE GENOMIC DNA]</scope>
</reference>
<sequence>MSVTRYDLTEDLATGEVDITPVPETQAGGYVAYEDYAAMEARCAALAAENAGLKSVIEKHADSYIMCGYCRTERDGKNDDVCEVLDSTPATDAFLAEVRAQESKRVYESILDNPAVTGMESLVDWLEQNANDSVAFTAQLRKGGA</sequence>
<proteinExistence type="predicted"/>
<protein>
    <submittedName>
        <fullName evidence="1">Uncharacterized protein</fullName>
    </submittedName>
</protein>